<dbReference type="SUPFAM" id="SSF56059">
    <property type="entry name" value="Glutathione synthetase ATP-binding domain-like"/>
    <property type="match status" value="1"/>
</dbReference>
<sequence length="411" mass="46695">MHDIYRNIPLNSNNNSKYKKINAGIRLDKSLYNKGKNVSYHNLHNYEFNPVAILYQALQPPIIDGIRKPLKPGGYSDSGADIAYSLRSNNIPIVTPVDNPSPTSDLDWVFPDTEEGISTAISKGAKTIWANTILFNTNPLNCMSFREDIKLVGHLPSSVDKYDNKWYANELIKAMEFCQGVKNVDSIEQMKEHAEKLLSNRTVIDGQYCFEYGDTLILEEYLEGEEITATIMPPGIYAINFKNGTLNKYWHLPLVKRFNHNNGIAPYSGVVAVVENSTLISNEEAQNPIYKQVAQDCEKAAQIMRPLAPIRIDCRRIAPEKTFALLDINMKPNMSGPGRPGRNMQSSLSCKAANGIGWNYPDLLKAMLRQAWLIKKFIRYCTVIFFIITIENICEFIDLDIVENIDRHFYR</sequence>
<evidence type="ECO:0000313" key="2">
    <source>
        <dbReference type="Proteomes" id="UP000789405"/>
    </source>
</evidence>
<name>A0A9N9AFF4_9GLOM</name>
<evidence type="ECO:0000313" key="1">
    <source>
        <dbReference type="EMBL" id="CAG8526426.1"/>
    </source>
</evidence>
<gene>
    <name evidence="1" type="ORF">DERYTH_LOCUS4128</name>
</gene>
<dbReference type="Gene3D" id="3.30.470.20">
    <property type="entry name" value="ATP-grasp fold, B domain"/>
    <property type="match status" value="1"/>
</dbReference>
<dbReference type="AlphaFoldDB" id="A0A9N9AFF4"/>
<dbReference type="EMBL" id="CAJVPY010001550">
    <property type="protein sequence ID" value="CAG8526426.1"/>
    <property type="molecule type" value="Genomic_DNA"/>
</dbReference>
<proteinExistence type="predicted"/>
<organism evidence="1 2">
    <name type="scientific">Dentiscutata erythropus</name>
    <dbReference type="NCBI Taxonomy" id="1348616"/>
    <lineage>
        <taxon>Eukaryota</taxon>
        <taxon>Fungi</taxon>
        <taxon>Fungi incertae sedis</taxon>
        <taxon>Mucoromycota</taxon>
        <taxon>Glomeromycotina</taxon>
        <taxon>Glomeromycetes</taxon>
        <taxon>Diversisporales</taxon>
        <taxon>Gigasporaceae</taxon>
        <taxon>Dentiscutata</taxon>
    </lineage>
</organism>
<accession>A0A9N9AFF4</accession>
<dbReference type="OrthoDB" id="422362at2759"/>
<keyword evidence="2" id="KW-1185">Reference proteome</keyword>
<dbReference type="Proteomes" id="UP000789405">
    <property type="component" value="Unassembled WGS sequence"/>
</dbReference>
<protein>
    <submittedName>
        <fullName evidence="1">23441_t:CDS:1</fullName>
    </submittedName>
</protein>
<comment type="caution">
    <text evidence="1">The sequence shown here is derived from an EMBL/GenBank/DDBJ whole genome shotgun (WGS) entry which is preliminary data.</text>
</comment>
<reference evidence="1" key="1">
    <citation type="submission" date="2021-06" db="EMBL/GenBank/DDBJ databases">
        <authorList>
            <person name="Kallberg Y."/>
            <person name="Tangrot J."/>
            <person name="Rosling A."/>
        </authorList>
    </citation>
    <scope>NUCLEOTIDE SEQUENCE</scope>
    <source>
        <strain evidence="1">MA453B</strain>
    </source>
</reference>